<dbReference type="RefSeq" id="WP_086963186.1">
    <property type="nucleotide sequence ID" value="NZ_AP018680.1"/>
</dbReference>
<evidence type="ECO:0000256" key="2">
    <source>
        <dbReference type="ARBA" id="ARBA00022692"/>
    </source>
</evidence>
<organism evidence="6 7">
    <name type="scientific">Vibrio casei</name>
    <dbReference type="NCBI Taxonomy" id="673372"/>
    <lineage>
        <taxon>Bacteria</taxon>
        <taxon>Pseudomonadati</taxon>
        <taxon>Pseudomonadota</taxon>
        <taxon>Gammaproteobacteria</taxon>
        <taxon>Vibrionales</taxon>
        <taxon>Vibrionaceae</taxon>
        <taxon>Vibrio</taxon>
    </lineage>
</organism>
<keyword evidence="3 5" id="KW-1133">Transmembrane helix</keyword>
<dbReference type="EMBL" id="QPGL01000001">
    <property type="protein sequence ID" value="RCS73111.1"/>
    <property type="molecule type" value="Genomic_DNA"/>
</dbReference>
<proteinExistence type="predicted"/>
<feature type="transmembrane region" description="Helical" evidence="5">
    <location>
        <begin position="12"/>
        <end position="28"/>
    </location>
</feature>
<feature type="transmembrane region" description="Helical" evidence="5">
    <location>
        <begin position="40"/>
        <end position="62"/>
    </location>
</feature>
<protein>
    <submittedName>
        <fullName evidence="6">Isoprenylcysteine carboxylmethyltransferase family protein</fullName>
    </submittedName>
</protein>
<evidence type="ECO:0000256" key="5">
    <source>
        <dbReference type="SAM" id="Phobius"/>
    </source>
</evidence>
<evidence type="ECO:0000256" key="1">
    <source>
        <dbReference type="ARBA" id="ARBA00004127"/>
    </source>
</evidence>
<dbReference type="Proteomes" id="UP000252479">
    <property type="component" value="Unassembled WGS sequence"/>
</dbReference>
<dbReference type="PANTHER" id="PTHR12714">
    <property type="entry name" value="PROTEIN-S ISOPRENYLCYSTEINE O-METHYLTRANSFERASE"/>
    <property type="match status" value="1"/>
</dbReference>
<accession>A0A368LMS9</accession>
<evidence type="ECO:0000256" key="4">
    <source>
        <dbReference type="ARBA" id="ARBA00023136"/>
    </source>
</evidence>
<reference evidence="6 7" key="1">
    <citation type="journal article" date="2017" name="Elife">
        <title>Extensive horizontal gene transfer in cheese-associated bacteria.</title>
        <authorList>
            <person name="Bonham K.S."/>
            <person name="Wolfe B.E."/>
            <person name="Dutton R.J."/>
        </authorList>
    </citation>
    <scope>NUCLEOTIDE SEQUENCE [LARGE SCALE GENOMIC DNA]</scope>
    <source>
        <strain evidence="6 7">JB196</strain>
    </source>
</reference>
<keyword evidence="4 5" id="KW-0472">Membrane</keyword>
<name>A0A368LMS9_9VIBR</name>
<keyword evidence="7" id="KW-1185">Reference proteome</keyword>
<feature type="transmembrane region" description="Helical" evidence="5">
    <location>
        <begin position="96"/>
        <end position="123"/>
    </location>
</feature>
<dbReference type="Pfam" id="PF04191">
    <property type="entry name" value="PEMT"/>
    <property type="match status" value="1"/>
</dbReference>
<dbReference type="Gene3D" id="1.20.120.1630">
    <property type="match status" value="1"/>
</dbReference>
<dbReference type="GeneID" id="303188360"/>
<comment type="subcellular location">
    <subcellularLocation>
        <location evidence="1">Endomembrane system</location>
        <topology evidence="1">Multi-pass membrane protein</topology>
    </subcellularLocation>
</comment>
<dbReference type="PANTHER" id="PTHR12714:SF24">
    <property type="entry name" value="SLR1182 PROTEIN"/>
    <property type="match status" value="1"/>
</dbReference>
<dbReference type="OrthoDB" id="9811969at2"/>
<evidence type="ECO:0000313" key="7">
    <source>
        <dbReference type="Proteomes" id="UP000252479"/>
    </source>
</evidence>
<evidence type="ECO:0000256" key="3">
    <source>
        <dbReference type="ARBA" id="ARBA00022989"/>
    </source>
</evidence>
<dbReference type="InterPro" id="IPR007318">
    <property type="entry name" value="Phopholipid_MeTrfase"/>
</dbReference>
<keyword evidence="2 5" id="KW-0812">Transmembrane</keyword>
<dbReference type="AlphaFoldDB" id="A0A368LMS9"/>
<gene>
    <name evidence="6" type="ORF">CIK83_05480</name>
</gene>
<dbReference type="GO" id="GO:0032259">
    <property type="term" value="P:methylation"/>
    <property type="evidence" value="ECO:0007669"/>
    <property type="project" value="UniProtKB-KW"/>
</dbReference>
<keyword evidence="6" id="KW-0808">Transferase</keyword>
<sequence>MHWLELKIKPPIVAIITVILMFVLDHFLSSERLGLGPLRWSIVLSFIMVGLMLAITGVKLFFKSETTIHPDLKHATNKLVTTGIYRLSRNPMYLGILLNLIAIAVWMNNWLSIGVCIGFALYITQFQIKPEERFLQNKFGQEYQDYCRKVRRWL</sequence>
<dbReference type="GO" id="GO:0012505">
    <property type="term" value="C:endomembrane system"/>
    <property type="evidence" value="ECO:0007669"/>
    <property type="project" value="UniProtKB-SubCell"/>
</dbReference>
<dbReference type="GO" id="GO:0008168">
    <property type="term" value="F:methyltransferase activity"/>
    <property type="evidence" value="ECO:0007669"/>
    <property type="project" value="UniProtKB-KW"/>
</dbReference>
<evidence type="ECO:0000313" key="6">
    <source>
        <dbReference type="EMBL" id="RCS73111.1"/>
    </source>
</evidence>
<keyword evidence="6" id="KW-0489">Methyltransferase</keyword>
<comment type="caution">
    <text evidence="6">The sequence shown here is derived from an EMBL/GenBank/DDBJ whole genome shotgun (WGS) entry which is preliminary data.</text>
</comment>